<feature type="compositionally biased region" description="Acidic residues" evidence="1">
    <location>
        <begin position="256"/>
        <end position="267"/>
    </location>
</feature>
<feature type="chain" id="PRO_5023124868" description="HEAT repeat protein" evidence="2">
    <location>
        <begin position="25"/>
        <end position="411"/>
    </location>
</feature>
<accession>A0A5C6DKL4</accession>
<dbReference type="RefSeq" id="WP_146602036.1">
    <property type="nucleotide sequence ID" value="NZ_SJPY01000008.1"/>
</dbReference>
<protein>
    <recommendedName>
        <fullName evidence="5">HEAT repeat protein</fullName>
    </recommendedName>
</protein>
<dbReference type="OrthoDB" id="270355at2"/>
<evidence type="ECO:0000256" key="1">
    <source>
        <dbReference type="SAM" id="MobiDB-lite"/>
    </source>
</evidence>
<dbReference type="AlphaFoldDB" id="A0A5C6DKL4"/>
<evidence type="ECO:0008006" key="5">
    <source>
        <dbReference type="Google" id="ProtNLM"/>
    </source>
</evidence>
<evidence type="ECO:0000313" key="4">
    <source>
        <dbReference type="Proteomes" id="UP000315471"/>
    </source>
</evidence>
<dbReference type="EMBL" id="SJPY01000008">
    <property type="protein sequence ID" value="TWU36624.1"/>
    <property type="molecule type" value="Genomic_DNA"/>
</dbReference>
<feature type="region of interest" description="Disordered" evidence="1">
    <location>
        <begin position="234"/>
        <end position="267"/>
    </location>
</feature>
<feature type="signal peptide" evidence="2">
    <location>
        <begin position="1"/>
        <end position="24"/>
    </location>
</feature>
<dbReference type="Proteomes" id="UP000315471">
    <property type="component" value="Unassembled WGS sequence"/>
</dbReference>
<organism evidence="3 4">
    <name type="scientific">Novipirellula aureliae</name>
    <dbReference type="NCBI Taxonomy" id="2527966"/>
    <lineage>
        <taxon>Bacteria</taxon>
        <taxon>Pseudomonadati</taxon>
        <taxon>Planctomycetota</taxon>
        <taxon>Planctomycetia</taxon>
        <taxon>Pirellulales</taxon>
        <taxon>Pirellulaceae</taxon>
        <taxon>Novipirellula</taxon>
    </lineage>
</organism>
<keyword evidence="4" id="KW-1185">Reference proteome</keyword>
<evidence type="ECO:0000313" key="3">
    <source>
        <dbReference type="EMBL" id="TWU36624.1"/>
    </source>
</evidence>
<sequence precursor="true">MSCIRNYQLAILAVLICPAAVTQAETTAVVPTAIAPTTPTIWRFMGIPQGLQKIRDVTTNRRGNHPGLERKPPLKAIADPANLASENPAIKAAAEIKQAEDMKKQKIKAIKYLASIGCGCYDKDGKITEAILASTDDCTPEVRLAAVEAIGEASSNGCCGKCGSTSCCNEKITKRLSEMAYERDDDGCPIEPSAEIRCVAKQVLCKCCPGGPPTGPIEEDYEVEVGVIPAPTVAEEEEPIIQGESEDDDAVRGESTDEDASEAVEDASEAVEEASEAVGSLQEATTDEAIKLLGNDVTDPSVDQDPVHVELRQSYDAKQADEYSAMLLRHAILSAPVKTKVGEVKMIGGMPVQPVSIAAVGVENMAVQKVTFKKPVELIHDNTTPLLPRPILDPMLSSSDASSANALVEEN</sequence>
<name>A0A5C6DKL4_9BACT</name>
<feature type="compositionally biased region" description="Acidic residues" evidence="1">
    <location>
        <begin position="234"/>
        <end position="249"/>
    </location>
</feature>
<evidence type="ECO:0000256" key="2">
    <source>
        <dbReference type="SAM" id="SignalP"/>
    </source>
</evidence>
<proteinExistence type="predicted"/>
<reference evidence="3 4" key="1">
    <citation type="submission" date="2019-02" db="EMBL/GenBank/DDBJ databases">
        <title>Deep-cultivation of Planctomycetes and their phenomic and genomic characterization uncovers novel biology.</title>
        <authorList>
            <person name="Wiegand S."/>
            <person name="Jogler M."/>
            <person name="Boedeker C."/>
            <person name="Pinto D."/>
            <person name="Vollmers J."/>
            <person name="Rivas-Marin E."/>
            <person name="Kohn T."/>
            <person name="Peeters S.H."/>
            <person name="Heuer A."/>
            <person name="Rast P."/>
            <person name="Oberbeckmann S."/>
            <person name="Bunk B."/>
            <person name="Jeske O."/>
            <person name="Meyerdierks A."/>
            <person name="Storesund J.E."/>
            <person name="Kallscheuer N."/>
            <person name="Luecker S."/>
            <person name="Lage O.M."/>
            <person name="Pohl T."/>
            <person name="Merkel B.J."/>
            <person name="Hornburger P."/>
            <person name="Mueller R.-W."/>
            <person name="Bruemmer F."/>
            <person name="Labrenz M."/>
            <person name="Spormann A.M."/>
            <person name="Op Den Camp H."/>
            <person name="Overmann J."/>
            <person name="Amann R."/>
            <person name="Jetten M.S.M."/>
            <person name="Mascher T."/>
            <person name="Medema M.H."/>
            <person name="Devos D.P."/>
            <person name="Kaster A.-K."/>
            <person name="Ovreas L."/>
            <person name="Rohde M."/>
            <person name="Galperin M.Y."/>
            <person name="Jogler C."/>
        </authorList>
    </citation>
    <scope>NUCLEOTIDE SEQUENCE [LARGE SCALE GENOMIC DNA]</scope>
    <source>
        <strain evidence="3 4">Q31b</strain>
    </source>
</reference>
<gene>
    <name evidence="3" type="ORF">Q31b_49050</name>
</gene>
<comment type="caution">
    <text evidence="3">The sequence shown here is derived from an EMBL/GenBank/DDBJ whole genome shotgun (WGS) entry which is preliminary data.</text>
</comment>
<keyword evidence="2" id="KW-0732">Signal</keyword>